<dbReference type="Proteomes" id="UP001174691">
    <property type="component" value="Unassembled WGS sequence"/>
</dbReference>
<feature type="compositionally biased region" description="Basic and acidic residues" evidence="1">
    <location>
        <begin position="189"/>
        <end position="203"/>
    </location>
</feature>
<name>A0AA38VP83_9PEZI</name>
<feature type="region of interest" description="Disordered" evidence="1">
    <location>
        <begin position="106"/>
        <end position="243"/>
    </location>
</feature>
<keyword evidence="3" id="KW-1185">Reference proteome</keyword>
<evidence type="ECO:0000313" key="3">
    <source>
        <dbReference type="Proteomes" id="UP001174691"/>
    </source>
</evidence>
<feature type="compositionally biased region" description="Pro residues" evidence="1">
    <location>
        <begin position="140"/>
        <end position="155"/>
    </location>
</feature>
<organism evidence="2 3">
    <name type="scientific">Coniochaeta hoffmannii</name>
    <dbReference type="NCBI Taxonomy" id="91930"/>
    <lineage>
        <taxon>Eukaryota</taxon>
        <taxon>Fungi</taxon>
        <taxon>Dikarya</taxon>
        <taxon>Ascomycota</taxon>
        <taxon>Pezizomycotina</taxon>
        <taxon>Sordariomycetes</taxon>
        <taxon>Sordariomycetidae</taxon>
        <taxon>Coniochaetales</taxon>
        <taxon>Coniochaetaceae</taxon>
        <taxon>Coniochaeta</taxon>
    </lineage>
</organism>
<comment type="caution">
    <text evidence="2">The sequence shown here is derived from an EMBL/GenBank/DDBJ whole genome shotgun (WGS) entry which is preliminary data.</text>
</comment>
<feature type="compositionally biased region" description="Low complexity" evidence="1">
    <location>
        <begin position="230"/>
        <end position="243"/>
    </location>
</feature>
<protein>
    <submittedName>
        <fullName evidence="2">Uncharacterized protein</fullName>
    </submittedName>
</protein>
<dbReference type="EMBL" id="JANBVN010000148">
    <property type="protein sequence ID" value="KAJ9138245.1"/>
    <property type="molecule type" value="Genomic_DNA"/>
</dbReference>
<reference evidence="2" key="1">
    <citation type="submission" date="2022-07" db="EMBL/GenBank/DDBJ databases">
        <title>Fungi with potential for degradation of polypropylene.</title>
        <authorList>
            <person name="Gostincar C."/>
        </authorList>
    </citation>
    <scope>NUCLEOTIDE SEQUENCE</scope>
    <source>
        <strain evidence="2">EXF-13287</strain>
    </source>
</reference>
<evidence type="ECO:0000256" key="1">
    <source>
        <dbReference type="SAM" id="MobiDB-lite"/>
    </source>
</evidence>
<accession>A0AA38VP83</accession>
<sequence length="380" mass="40826">MGTPQWTADDDSTLSDSWHLFVAYFNHAGRLLDQPELNLGPFLGLQPQPSVNSAIQALVRRDSNQSESSSRAETIENWNELRDRQDRNRIAGLRAAREGILGMTATGTRLPMLPPRPASMLSYSTTASSTSSAPSAPAVHPSPTPSPTPPAPAKPATPKLDSSPAPTDSVVLSNPPPPYSPRPSIKITPDSKSDPDSKDDWDTKTLVSSPSLHKRHHSDSGAQSLRRVASDATLSSSSSTATTSTTQFHFHAGSNPTFHLQPFWPGVPGPRPAMSPSMGPPMPALMPMHPQLPPTQGTPPGFAYQPWPPPPPLPQRQVAYKPSRTSLRETAALHLLRQGAPGLVLHAVKPEATCEHGVVHFKQHAYCGWGNCCNRRGCGV</sequence>
<feature type="compositionally biased region" description="Low complexity" evidence="1">
    <location>
        <begin position="124"/>
        <end position="139"/>
    </location>
</feature>
<gene>
    <name evidence="2" type="ORF">NKR19_g7928</name>
</gene>
<dbReference type="PRINTS" id="PR01217">
    <property type="entry name" value="PRICHEXTENSN"/>
</dbReference>
<proteinExistence type="predicted"/>
<evidence type="ECO:0000313" key="2">
    <source>
        <dbReference type="EMBL" id="KAJ9138245.1"/>
    </source>
</evidence>
<dbReference type="AlphaFoldDB" id="A0AA38VP83"/>